<organism evidence="1 2">
    <name type="scientific">Colletotrichum costaricense</name>
    <dbReference type="NCBI Taxonomy" id="1209916"/>
    <lineage>
        <taxon>Eukaryota</taxon>
        <taxon>Fungi</taxon>
        <taxon>Dikarya</taxon>
        <taxon>Ascomycota</taxon>
        <taxon>Pezizomycotina</taxon>
        <taxon>Sordariomycetes</taxon>
        <taxon>Hypocreomycetidae</taxon>
        <taxon>Glomerellales</taxon>
        <taxon>Glomerellaceae</taxon>
        <taxon>Colletotrichum</taxon>
        <taxon>Colletotrichum acutatum species complex</taxon>
    </lineage>
</organism>
<protein>
    <submittedName>
        <fullName evidence="1">Uncharacterized protein</fullName>
    </submittedName>
</protein>
<evidence type="ECO:0000313" key="1">
    <source>
        <dbReference type="EMBL" id="KAK1509096.1"/>
    </source>
</evidence>
<proteinExistence type="predicted"/>
<dbReference type="Proteomes" id="UP001240678">
    <property type="component" value="Unassembled WGS sequence"/>
</dbReference>
<dbReference type="GeneID" id="85347297"/>
<reference evidence="1 2" key="1">
    <citation type="submission" date="2016-10" db="EMBL/GenBank/DDBJ databases">
        <title>The genome sequence of Colletotrichum fioriniae PJ7.</title>
        <authorList>
            <person name="Baroncelli R."/>
        </authorList>
    </citation>
    <scope>NUCLEOTIDE SEQUENCE [LARGE SCALE GENOMIC DNA]</scope>
    <source>
        <strain evidence="1 2">IMI 309622</strain>
    </source>
</reference>
<evidence type="ECO:0000313" key="2">
    <source>
        <dbReference type="Proteomes" id="UP001240678"/>
    </source>
</evidence>
<dbReference type="EMBL" id="MOOE01000025">
    <property type="protein sequence ID" value="KAK1509096.1"/>
    <property type="molecule type" value="Genomic_DNA"/>
</dbReference>
<gene>
    <name evidence="1" type="ORF">CCOS01_15612</name>
</gene>
<dbReference type="RefSeq" id="XP_060305505.1">
    <property type="nucleotide sequence ID" value="XM_060463750.1"/>
</dbReference>
<keyword evidence="2" id="KW-1185">Reference proteome</keyword>
<accession>A0AAI9YGV3</accession>
<dbReference type="AlphaFoldDB" id="A0AAI9YGV3"/>
<name>A0AAI9YGV3_9PEZI</name>
<comment type="caution">
    <text evidence="1">The sequence shown here is derived from an EMBL/GenBank/DDBJ whole genome shotgun (WGS) entry which is preliminary data.</text>
</comment>
<sequence>MGTSPGDYLTDSGPAARWDLRRARSDLDGLVGSHDMEGGTGLVKGSRRVTRATHIMVHPPAEYLTWGRSCKLVVTVTFLQNFPGWSRETEGPKPTGLSDWLAASNALLSHNAVLQLASMGPIR</sequence>